<sequence length="135" mass="14918">RATDLFYTAIVPVTEETRFTNRYPDTKLVALTKVKHSKGNLVFSAGQRISGDKLLVNSYDDESFTTAVNVEVLMRYPSETGTGSTLTCIEIYVDSSANDADAYFTEGNVGKTAAAILLTSDQTRTFSYEAFFYGY</sequence>
<protein>
    <submittedName>
        <fullName evidence="1">Uncharacterized protein</fullName>
    </submittedName>
</protein>
<dbReference type="EMBL" id="JAJJHW010000095">
    <property type="protein sequence ID" value="KAH8386386.1"/>
    <property type="molecule type" value="Genomic_DNA"/>
</dbReference>
<reference evidence="1" key="1">
    <citation type="journal article" date="2021" name="Mol. Ecol. Resour.">
        <title>Phylogenomic analyses of the genus Drosophila reveals genomic signals of climate adaptation.</title>
        <authorList>
            <person name="Li F."/>
            <person name="Rane R.V."/>
            <person name="Luria V."/>
            <person name="Xiong Z."/>
            <person name="Chen J."/>
            <person name="Li Z."/>
            <person name="Catullo R.A."/>
            <person name="Griffin P.C."/>
            <person name="Schiffer M."/>
            <person name="Pearce S."/>
            <person name="Lee S.F."/>
            <person name="McElroy K."/>
            <person name="Stocker A."/>
            <person name="Shirriffs J."/>
            <person name="Cockerell F."/>
            <person name="Coppin C."/>
            <person name="Sgro C.M."/>
            <person name="Karger A."/>
            <person name="Cain J.W."/>
            <person name="Weber J.A."/>
            <person name="Santpere G."/>
            <person name="Kirschner M.W."/>
            <person name="Hoffmann A.A."/>
            <person name="Oakeshott J.G."/>
            <person name="Zhang G."/>
        </authorList>
    </citation>
    <scope>NUCLEOTIDE SEQUENCE</scope>
    <source>
        <strain evidence="1">BGI-SZ-2011g</strain>
    </source>
</reference>
<evidence type="ECO:0000313" key="1">
    <source>
        <dbReference type="EMBL" id="KAH8386386.1"/>
    </source>
</evidence>
<name>A0AAD4K8L7_9MUSC</name>
<evidence type="ECO:0000313" key="2">
    <source>
        <dbReference type="Proteomes" id="UP001200034"/>
    </source>
</evidence>
<dbReference type="Proteomes" id="UP001200034">
    <property type="component" value="Unassembled WGS sequence"/>
</dbReference>
<proteinExistence type="predicted"/>
<organism evidence="1 2">
    <name type="scientific">Drosophila rubida</name>
    <dbReference type="NCBI Taxonomy" id="30044"/>
    <lineage>
        <taxon>Eukaryota</taxon>
        <taxon>Metazoa</taxon>
        <taxon>Ecdysozoa</taxon>
        <taxon>Arthropoda</taxon>
        <taxon>Hexapoda</taxon>
        <taxon>Insecta</taxon>
        <taxon>Pterygota</taxon>
        <taxon>Neoptera</taxon>
        <taxon>Endopterygota</taxon>
        <taxon>Diptera</taxon>
        <taxon>Brachycera</taxon>
        <taxon>Muscomorpha</taxon>
        <taxon>Ephydroidea</taxon>
        <taxon>Drosophilidae</taxon>
        <taxon>Drosophila</taxon>
    </lineage>
</organism>
<dbReference type="Pfam" id="PF15868">
    <property type="entry name" value="MBF2"/>
    <property type="match status" value="1"/>
</dbReference>
<dbReference type="InterPro" id="IPR031734">
    <property type="entry name" value="MBF2"/>
</dbReference>
<accession>A0AAD4K8L7</accession>
<feature type="non-terminal residue" evidence="1">
    <location>
        <position position="1"/>
    </location>
</feature>
<dbReference type="AlphaFoldDB" id="A0AAD4K8L7"/>
<comment type="caution">
    <text evidence="1">The sequence shown here is derived from an EMBL/GenBank/DDBJ whole genome shotgun (WGS) entry which is preliminary data.</text>
</comment>
<keyword evidence="2" id="KW-1185">Reference proteome</keyword>
<gene>
    <name evidence="1" type="ORF">KR093_000177</name>
</gene>